<evidence type="ECO:0000256" key="1">
    <source>
        <dbReference type="SAM" id="MobiDB-lite"/>
    </source>
</evidence>
<sequence length="182" mass="20902">MVSYNHHPSHMRKTLKRMKKYTRGLKTFLTSIERGESREQRGRGEGIPEERGRRGGREESTKKKKERSLDYNNSFLGEDECSSLAHNREDKRDEKEEIGSLETSSNNGSSLRYETGEEKLNEVDLISQRVEMISSIPTTMTKAWLKFNLSIGFLEKFGGGFEQDIDDEGEEDKEDEEGDGQV</sequence>
<name>A0ABQ4ZCT8_9ASTR</name>
<evidence type="ECO:0000313" key="2">
    <source>
        <dbReference type="EMBL" id="GJS87635.1"/>
    </source>
</evidence>
<feature type="compositionally biased region" description="Acidic residues" evidence="1">
    <location>
        <begin position="163"/>
        <end position="182"/>
    </location>
</feature>
<organism evidence="2 3">
    <name type="scientific">Tanacetum coccineum</name>
    <dbReference type="NCBI Taxonomy" id="301880"/>
    <lineage>
        <taxon>Eukaryota</taxon>
        <taxon>Viridiplantae</taxon>
        <taxon>Streptophyta</taxon>
        <taxon>Embryophyta</taxon>
        <taxon>Tracheophyta</taxon>
        <taxon>Spermatophyta</taxon>
        <taxon>Magnoliopsida</taxon>
        <taxon>eudicotyledons</taxon>
        <taxon>Gunneridae</taxon>
        <taxon>Pentapetalae</taxon>
        <taxon>asterids</taxon>
        <taxon>campanulids</taxon>
        <taxon>Asterales</taxon>
        <taxon>Asteraceae</taxon>
        <taxon>Asteroideae</taxon>
        <taxon>Anthemideae</taxon>
        <taxon>Anthemidinae</taxon>
        <taxon>Tanacetum</taxon>
    </lineage>
</organism>
<feature type="region of interest" description="Disordered" evidence="1">
    <location>
        <begin position="29"/>
        <end position="115"/>
    </location>
</feature>
<keyword evidence="3" id="KW-1185">Reference proteome</keyword>
<protein>
    <submittedName>
        <fullName evidence="2">Uncharacterized protein</fullName>
    </submittedName>
</protein>
<accession>A0ABQ4ZCT8</accession>
<dbReference type="EMBL" id="BQNB010011214">
    <property type="protein sequence ID" value="GJS87635.1"/>
    <property type="molecule type" value="Genomic_DNA"/>
</dbReference>
<proteinExistence type="predicted"/>
<comment type="caution">
    <text evidence="2">The sequence shown here is derived from an EMBL/GenBank/DDBJ whole genome shotgun (WGS) entry which is preliminary data.</text>
</comment>
<dbReference type="Proteomes" id="UP001151760">
    <property type="component" value="Unassembled WGS sequence"/>
</dbReference>
<feature type="compositionally biased region" description="Basic and acidic residues" evidence="1">
    <location>
        <begin position="33"/>
        <end position="61"/>
    </location>
</feature>
<gene>
    <name evidence="2" type="ORF">Tco_0770271</name>
</gene>
<evidence type="ECO:0000313" key="3">
    <source>
        <dbReference type="Proteomes" id="UP001151760"/>
    </source>
</evidence>
<reference evidence="2" key="2">
    <citation type="submission" date="2022-01" db="EMBL/GenBank/DDBJ databases">
        <authorList>
            <person name="Yamashiro T."/>
            <person name="Shiraishi A."/>
            <person name="Satake H."/>
            <person name="Nakayama K."/>
        </authorList>
    </citation>
    <scope>NUCLEOTIDE SEQUENCE</scope>
</reference>
<reference evidence="2" key="1">
    <citation type="journal article" date="2022" name="Int. J. Mol. Sci.">
        <title>Draft Genome of Tanacetum Coccineum: Genomic Comparison of Closely Related Tanacetum-Family Plants.</title>
        <authorList>
            <person name="Yamashiro T."/>
            <person name="Shiraishi A."/>
            <person name="Nakayama K."/>
            <person name="Satake H."/>
        </authorList>
    </citation>
    <scope>NUCLEOTIDE SEQUENCE</scope>
</reference>
<feature type="region of interest" description="Disordered" evidence="1">
    <location>
        <begin position="160"/>
        <end position="182"/>
    </location>
</feature>
<feature type="compositionally biased region" description="Polar residues" evidence="1">
    <location>
        <begin position="101"/>
        <end position="112"/>
    </location>
</feature>
<feature type="compositionally biased region" description="Basic and acidic residues" evidence="1">
    <location>
        <begin position="86"/>
        <end position="98"/>
    </location>
</feature>